<feature type="compositionally biased region" description="Polar residues" evidence="1">
    <location>
        <begin position="53"/>
        <end position="65"/>
    </location>
</feature>
<evidence type="ECO:0000256" key="1">
    <source>
        <dbReference type="SAM" id="MobiDB-lite"/>
    </source>
</evidence>
<organism evidence="2 3">
    <name type="scientific">Terrabacter lapilli</name>
    <dbReference type="NCBI Taxonomy" id="436231"/>
    <lineage>
        <taxon>Bacteria</taxon>
        <taxon>Bacillati</taxon>
        <taxon>Actinomycetota</taxon>
        <taxon>Actinomycetes</taxon>
        <taxon>Micrococcales</taxon>
        <taxon>Intrasporangiaceae</taxon>
        <taxon>Terrabacter</taxon>
    </lineage>
</organism>
<dbReference type="EMBL" id="BAAAPU010000007">
    <property type="protein sequence ID" value="GAA1981996.1"/>
    <property type="molecule type" value="Genomic_DNA"/>
</dbReference>
<dbReference type="Proteomes" id="UP001500013">
    <property type="component" value="Unassembled WGS sequence"/>
</dbReference>
<comment type="caution">
    <text evidence="2">The sequence shown here is derived from an EMBL/GenBank/DDBJ whole genome shotgun (WGS) entry which is preliminary data.</text>
</comment>
<gene>
    <name evidence="2" type="ORF">GCM10009817_24070</name>
</gene>
<proteinExistence type="predicted"/>
<sequence length="65" mass="6612">MHMGQGSRRADLGSRRAVVLTLVVSLLLLVGGLVILHSAGSLRLGHATPPSPSVSTTARPTTSGP</sequence>
<reference evidence="2 3" key="1">
    <citation type="journal article" date="2019" name="Int. J. Syst. Evol. Microbiol.">
        <title>The Global Catalogue of Microorganisms (GCM) 10K type strain sequencing project: providing services to taxonomists for standard genome sequencing and annotation.</title>
        <authorList>
            <consortium name="The Broad Institute Genomics Platform"/>
            <consortium name="The Broad Institute Genome Sequencing Center for Infectious Disease"/>
            <person name="Wu L."/>
            <person name="Ma J."/>
        </authorList>
    </citation>
    <scope>NUCLEOTIDE SEQUENCE [LARGE SCALE GENOMIC DNA]</scope>
    <source>
        <strain evidence="2 3">JCM 15628</strain>
    </source>
</reference>
<accession>A0ABN2S860</accession>
<evidence type="ECO:0000313" key="3">
    <source>
        <dbReference type="Proteomes" id="UP001500013"/>
    </source>
</evidence>
<name>A0ABN2S860_9MICO</name>
<protein>
    <submittedName>
        <fullName evidence="2">Uncharacterized protein</fullName>
    </submittedName>
</protein>
<keyword evidence="3" id="KW-1185">Reference proteome</keyword>
<feature type="region of interest" description="Disordered" evidence="1">
    <location>
        <begin position="43"/>
        <end position="65"/>
    </location>
</feature>
<evidence type="ECO:0000313" key="2">
    <source>
        <dbReference type="EMBL" id="GAA1981996.1"/>
    </source>
</evidence>